<dbReference type="PIRSF" id="PIRSF029730">
    <property type="entry name" value="UCP029730"/>
    <property type="match status" value="1"/>
</dbReference>
<dbReference type="KEGG" id="afy:BW247_02490"/>
<evidence type="ECO:0000313" key="2">
    <source>
        <dbReference type="Proteomes" id="UP000243807"/>
    </source>
</evidence>
<dbReference type="GO" id="GO:0016787">
    <property type="term" value="F:hydrolase activity"/>
    <property type="evidence" value="ECO:0007669"/>
    <property type="project" value="UniProtKB-KW"/>
</dbReference>
<dbReference type="RefSeq" id="WP_076835511.1">
    <property type="nucleotide sequence ID" value="NZ_CP019434.1"/>
</dbReference>
<protein>
    <submittedName>
        <fullName evidence="1">N-formylglutamate amidohydrolase</fullName>
    </submittedName>
</protein>
<dbReference type="InterPro" id="IPR007709">
    <property type="entry name" value="N-FG_amidohydro"/>
</dbReference>
<proteinExistence type="predicted"/>
<reference evidence="1 2" key="1">
    <citation type="submission" date="2017-01" db="EMBL/GenBank/DDBJ databases">
        <title>Draft sequence of Acidihalobacter ferrooxidans strain DSM 14175 (strain V8).</title>
        <authorList>
            <person name="Khaleque H.N."/>
            <person name="Ramsay J.P."/>
            <person name="Murphy R.J.T."/>
            <person name="Kaksonen A.H."/>
            <person name="Boxall N.J."/>
            <person name="Watkin E.L.J."/>
        </authorList>
    </citation>
    <scope>NUCLEOTIDE SEQUENCE [LARGE SCALE GENOMIC DNA]</scope>
    <source>
        <strain evidence="1 2">V8</strain>
    </source>
</reference>
<dbReference type="Proteomes" id="UP000243807">
    <property type="component" value="Chromosome"/>
</dbReference>
<evidence type="ECO:0000313" key="1">
    <source>
        <dbReference type="EMBL" id="APZ42101.1"/>
    </source>
</evidence>
<dbReference type="OrthoDB" id="9815326at2"/>
<sequence length="255" mass="27982">MALLEDDEPGPVRIQREAATSPFLLTADHAGNRIPRALGDLGLDATERVRHIAWDIGIAGVTERLSALLGATAVLQTYSRLVIDCNRQPSSPSAFPEVSETTPVPGNRGLTEAQRRVRREAIFDPYHGAIAAQLDQRKVAGQRTLFVALHSFTPVFKAVARPMQVALLYDRAPRCAKRMAELLRAEDNLTVAENEPYRVSDASDYTVPVHAEGRGLDYVLIEIRQDQLADAAGQSVWAERLARLLPVVATELEDA</sequence>
<dbReference type="InterPro" id="IPR011227">
    <property type="entry name" value="UCP029730"/>
</dbReference>
<name>A0A1P8UE10_9GAMM</name>
<accession>A0A1P8UE10</accession>
<dbReference type="Pfam" id="PF05013">
    <property type="entry name" value="FGase"/>
    <property type="match status" value="1"/>
</dbReference>
<dbReference type="SUPFAM" id="SSF53187">
    <property type="entry name" value="Zn-dependent exopeptidases"/>
    <property type="match status" value="1"/>
</dbReference>
<keyword evidence="1" id="KW-0378">Hydrolase</keyword>
<keyword evidence="2" id="KW-1185">Reference proteome</keyword>
<dbReference type="EMBL" id="CP019434">
    <property type="protein sequence ID" value="APZ42101.1"/>
    <property type="molecule type" value="Genomic_DNA"/>
</dbReference>
<dbReference type="Gene3D" id="3.40.630.40">
    <property type="entry name" value="Zn-dependent exopeptidases"/>
    <property type="match status" value="1"/>
</dbReference>
<dbReference type="STRING" id="1765967.BW247_02490"/>
<organism evidence="1 2">
    <name type="scientific">Acidihalobacter ferrooxydans</name>
    <dbReference type="NCBI Taxonomy" id="1765967"/>
    <lineage>
        <taxon>Bacteria</taxon>
        <taxon>Pseudomonadati</taxon>
        <taxon>Pseudomonadota</taxon>
        <taxon>Gammaproteobacteria</taxon>
        <taxon>Chromatiales</taxon>
        <taxon>Ectothiorhodospiraceae</taxon>
        <taxon>Acidihalobacter</taxon>
    </lineage>
</organism>
<gene>
    <name evidence="1" type="ORF">BW247_02490</name>
</gene>
<dbReference type="AlphaFoldDB" id="A0A1P8UE10"/>